<dbReference type="SUPFAM" id="SSF48403">
    <property type="entry name" value="Ankyrin repeat"/>
    <property type="match status" value="1"/>
</dbReference>
<evidence type="ECO:0000256" key="2">
    <source>
        <dbReference type="SAM" id="SignalP"/>
    </source>
</evidence>
<dbReference type="Gene3D" id="1.25.40.20">
    <property type="entry name" value="Ankyrin repeat-containing domain"/>
    <property type="match status" value="1"/>
</dbReference>
<evidence type="ECO:0000256" key="1">
    <source>
        <dbReference type="PROSITE-ProRule" id="PRU00023"/>
    </source>
</evidence>
<feature type="repeat" description="ANK" evidence="1">
    <location>
        <begin position="198"/>
        <end position="225"/>
    </location>
</feature>
<dbReference type="SMART" id="SM00248">
    <property type="entry name" value="ANK"/>
    <property type="match status" value="7"/>
</dbReference>
<gene>
    <name evidence="3" type="ORF">BDW59DRAFT_162368</name>
</gene>
<dbReference type="InterPro" id="IPR036770">
    <property type="entry name" value="Ankyrin_rpt-contain_sf"/>
</dbReference>
<keyword evidence="4" id="KW-1185">Reference proteome</keyword>
<name>A0ABR4I9P5_9EURO</name>
<dbReference type="PANTHER" id="PTHR46224:SF6">
    <property type="entry name" value="ANKYRIN REPEAT FAMILY PROTEIN"/>
    <property type="match status" value="1"/>
</dbReference>
<keyword evidence="2" id="KW-0732">Signal</keyword>
<organism evidence="3 4">
    <name type="scientific">Aspergillus cavernicola</name>
    <dbReference type="NCBI Taxonomy" id="176166"/>
    <lineage>
        <taxon>Eukaryota</taxon>
        <taxon>Fungi</taxon>
        <taxon>Dikarya</taxon>
        <taxon>Ascomycota</taxon>
        <taxon>Pezizomycotina</taxon>
        <taxon>Eurotiomycetes</taxon>
        <taxon>Eurotiomycetidae</taxon>
        <taxon>Eurotiales</taxon>
        <taxon>Aspergillaceae</taxon>
        <taxon>Aspergillus</taxon>
        <taxon>Aspergillus subgen. Nidulantes</taxon>
    </lineage>
</organism>
<feature type="chain" id="PRO_5047326071" evidence="2">
    <location>
        <begin position="25"/>
        <end position="398"/>
    </location>
</feature>
<dbReference type="PROSITE" id="PS50088">
    <property type="entry name" value="ANK_REPEAT"/>
    <property type="match status" value="1"/>
</dbReference>
<dbReference type="EMBL" id="JBFXLS010000043">
    <property type="protein sequence ID" value="KAL2824481.1"/>
    <property type="molecule type" value="Genomic_DNA"/>
</dbReference>
<reference evidence="3 4" key="1">
    <citation type="submission" date="2024-07" db="EMBL/GenBank/DDBJ databases">
        <title>Section-level genome sequencing and comparative genomics of Aspergillus sections Usti and Cavernicolus.</title>
        <authorList>
            <consortium name="Lawrence Berkeley National Laboratory"/>
            <person name="Nybo J.L."/>
            <person name="Vesth T.C."/>
            <person name="Theobald S."/>
            <person name="Frisvad J.C."/>
            <person name="Larsen T.O."/>
            <person name="Kjaerboelling I."/>
            <person name="Rothschild-Mancinelli K."/>
            <person name="Lyhne E.K."/>
            <person name="Kogle M.E."/>
            <person name="Barry K."/>
            <person name="Clum A."/>
            <person name="Na H."/>
            <person name="Ledsgaard L."/>
            <person name="Lin J."/>
            <person name="Lipzen A."/>
            <person name="Kuo A."/>
            <person name="Riley R."/>
            <person name="Mondo S."/>
            <person name="LaButti K."/>
            <person name="Haridas S."/>
            <person name="Pangalinan J."/>
            <person name="Salamov A.A."/>
            <person name="Simmons B.A."/>
            <person name="Magnuson J.K."/>
            <person name="Chen J."/>
            <person name="Drula E."/>
            <person name="Henrissat B."/>
            <person name="Wiebenga A."/>
            <person name="Lubbers R.J."/>
            <person name="Gomes A.C."/>
            <person name="Makela M.R."/>
            <person name="Stajich J."/>
            <person name="Grigoriev I.V."/>
            <person name="Mortensen U.H."/>
            <person name="De vries R.P."/>
            <person name="Baker S.E."/>
            <person name="Andersen M.R."/>
        </authorList>
    </citation>
    <scope>NUCLEOTIDE SEQUENCE [LARGE SCALE GENOMIC DNA]</scope>
    <source>
        <strain evidence="3 4">CBS 600.67</strain>
    </source>
</reference>
<sequence length="398" mass="43353">MALFIKLPSELLLFIATFLEYSWDISSLAGVNHYFHTVLNPYLHQHKQQYSRVSTILWAAQHGSAPTIRKLLGYIQDKSLWDTAVRLAAKHGHTQVVQLFLDARPGSDPREETSTQSLSDGLCYLLWQAATEGHETLVRSLLECGASPTKNATGPGVPKSRWLAQSPLSAAVINGHLAVVKAILSSTGTARTQISDLLFPAAEKQHPDIVRYLLKEGADPNARNSHGFHITYHAAWKCPEPGVRALLENGADPNPAMPPGVMSPLRQSLLFGRMPIANMLLASILENGESDAPCTQPAAPEFLCAAAACGREDLVQKLLQNGSDPNATVKDMRTEFVFKSQCTPLTWATEFEHENIVSLLLDHGAKATPQSLIMALLNQSVPITKLLLHKGGLDPNAC</sequence>
<keyword evidence="1" id="KW-0040">ANK repeat</keyword>
<comment type="caution">
    <text evidence="3">The sequence shown here is derived from an EMBL/GenBank/DDBJ whole genome shotgun (WGS) entry which is preliminary data.</text>
</comment>
<accession>A0ABR4I9P5</accession>
<dbReference type="InterPro" id="IPR051616">
    <property type="entry name" value="Cul2-RING_E3_ligase_SR"/>
</dbReference>
<dbReference type="PANTHER" id="PTHR46224">
    <property type="entry name" value="ANKYRIN REPEAT FAMILY PROTEIN"/>
    <property type="match status" value="1"/>
</dbReference>
<dbReference type="InterPro" id="IPR002110">
    <property type="entry name" value="Ankyrin_rpt"/>
</dbReference>
<dbReference type="Proteomes" id="UP001610335">
    <property type="component" value="Unassembled WGS sequence"/>
</dbReference>
<dbReference type="Pfam" id="PF12796">
    <property type="entry name" value="Ank_2"/>
    <property type="match status" value="3"/>
</dbReference>
<proteinExistence type="predicted"/>
<feature type="signal peptide" evidence="2">
    <location>
        <begin position="1"/>
        <end position="24"/>
    </location>
</feature>
<protein>
    <submittedName>
        <fullName evidence="3">Ankyrin repeat-containing domain protein</fullName>
    </submittedName>
</protein>
<evidence type="ECO:0000313" key="4">
    <source>
        <dbReference type="Proteomes" id="UP001610335"/>
    </source>
</evidence>
<evidence type="ECO:0000313" key="3">
    <source>
        <dbReference type="EMBL" id="KAL2824481.1"/>
    </source>
</evidence>